<keyword evidence="10 13" id="KW-1133">Transmembrane helix</keyword>
<evidence type="ECO:0000313" key="15">
    <source>
        <dbReference type="Proteomes" id="UP001596542"/>
    </source>
</evidence>
<name>A0ABW2I6Z6_9BURK</name>
<proteinExistence type="inferred from homology"/>
<dbReference type="RefSeq" id="WP_382269956.1">
    <property type="nucleotide sequence ID" value="NZ_JBHTBU010000001.1"/>
</dbReference>
<evidence type="ECO:0000256" key="7">
    <source>
        <dbReference type="ARBA" id="ARBA00022519"/>
    </source>
</evidence>
<comment type="similarity">
    <text evidence="3 12">Belongs to the ExbD/TolR family.</text>
</comment>
<evidence type="ECO:0000256" key="1">
    <source>
        <dbReference type="ARBA" id="ARBA00003540"/>
    </source>
</evidence>
<evidence type="ECO:0000256" key="2">
    <source>
        <dbReference type="ARBA" id="ARBA00004249"/>
    </source>
</evidence>
<comment type="caution">
    <text evidence="14">The sequence shown here is derived from an EMBL/GenBank/DDBJ whole genome shotgun (WGS) entry which is preliminary data.</text>
</comment>
<protein>
    <submittedName>
        <fullName evidence="14">ExbD/TolR family protein</fullName>
    </submittedName>
</protein>
<accession>A0ABW2I6Z6</accession>
<evidence type="ECO:0000313" key="14">
    <source>
        <dbReference type="EMBL" id="MFC7286779.1"/>
    </source>
</evidence>
<dbReference type="Gene3D" id="3.30.420.270">
    <property type="match status" value="1"/>
</dbReference>
<keyword evidence="15" id="KW-1185">Reference proteome</keyword>
<evidence type="ECO:0000256" key="5">
    <source>
        <dbReference type="ARBA" id="ARBA00022448"/>
    </source>
</evidence>
<evidence type="ECO:0000256" key="13">
    <source>
        <dbReference type="SAM" id="Phobius"/>
    </source>
</evidence>
<keyword evidence="8 12" id="KW-0812">Transmembrane</keyword>
<evidence type="ECO:0000256" key="3">
    <source>
        <dbReference type="ARBA" id="ARBA00005811"/>
    </source>
</evidence>
<keyword evidence="5 12" id="KW-0813">Transport</keyword>
<reference evidence="15" key="1">
    <citation type="journal article" date="2019" name="Int. J. Syst. Evol. Microbiol.">
        <title>The Global Catalogue of Microorganisms (GCM) 10K type strain sequencing project: providing services to taxonomists for standard genome sequencing and annotation.</title>
        <authorList>
            <consortium name="The Broad Institute Genomics Platform"/>
            <consortium name="The Broad Institute Genome Sequencing Center for Infectious Disease"/>
            <person name="Wu L."/>
            <person name="Ma J."/>
        </authorList>
    </citation>
    <scope>NUCLEOTIDE SEQUENCE [LARGE SCALE GENOMIC DNA]</scope>
    <source>
        <strain evidence="15">KACC 12508</strain>
    </source>
</reference>
<evidence type="ECO:0000256" key="4">
    <source>
        <dbReference type="ARBA" id="ARBA00011471"/>
    </source>
</evidence>
<evidence type="ECO:0000256" key="9">
    <source>
        <dbReference type="ARBA" id="ARBA00022927"/>
    </source>
</evidence>
<comment type="subcellular location">
    <subcellularLocation>
        <location evidence="2">Cell inner membrane</location>
        <topology evidence="2">Single-pass type II membrane protein</topology>
    </subcellularLocation>
    <subcellularLocation>
        <location evidence="12">Cell membrane</location>
        <topology evidence="12">Single-pass type II membrane protein</topology>
    </subcellularLocation>
</comment>
<organism evidence="14 15">
    <name type="scientific">Herminiimonas glaciei</name>
    <dbReference type="NCBI Taxonomy" id="523788"/>
    <lineage>
        <taxon>Bacteria</taxon>
        <taxon>Pseudomonadati</taxon>
        <taxon>Pseudomonadota</taxon>
        <taxon>Betaproteobacteria</taxon>
        <taxon>Burkholderiales</taxon>
        <taxon>Oxalobacteraceae</taxon>
        <taxon>Herminiimonas</taxon>
    </lineage>
</organism>
<evidence type="ECO:0000256" key="8">
    <source>
        <dbReference type="ARBA" id="ARBA00022692"/>
    </source>
</evidence>
<dbReference type="PANTHER" id="PTHR30558:SF12">
    <property type="entry name" value="BIOPOLYMER TRANSPORT PROTEIN EXBD"/>
    <property type="match status" value="1"/>
</dbReference>
<evidence type="ECO:0000256" key="10">
    <source>
        <dbReference type="ARBA" id="ARBA00022989"/>
    </source>
</evidence>
<dbReference type="EMBL" id="JBHTBU010000001">
    <property type="protein sequence ID" value="MFC7286779.1"/>
    <property type="molecule type" value="Genomic_DNA"/>
</dbReference>
<dbReference type="InterPro" id="IPR003400">
    <property type="entry name" value="ExbD"/>
</dbReference>
<evidence type="ECO:0000256" key="6">
    <source>
        <dbReference type="ARBA" id="ARBA00022475"/>
    </source>
</evidence>
<dbReference type="PANTHER" id="PTHR30558">
    <property type="entry name" value="EXBD MEMBRANE COMPONENT OF PMF-DRIVEN MACROMOLECULE IMPORT SYSTEM"/>
    <property type="match status" value="1"/>
</dbReference>
<comment type="function">
    <text evidence="1">Involved in the TonB-dependent energy-dependent transport of various receptor-bound substrates.</text>
</comment>
<feature type="transmembrane region" description="Helical" evidence="13">
    <location>
        <begin position="12"/>
        <end position="33"/>
    </location>
</feature>
<keyword evidence="7" id="KW-0997">Cell inner membrane</keyword>
<comment type="subunit">
    <text evidence="4">The accessory proteins ExbB and ExbD seem to form a complex with TonB.</text>
</comment>
<dbReference type="Pfam" id="PF02472">
    <property type="entry name" value="ExbD"/>
    <property type="match status" value="1"/>
</dbReference>
<evidence type="ECO:0000256" key="11">
    <source>
        <dbReference type="ARBA" id="ARBA00023136"/>
    </source>
</evidence>
<keyword evidence="9 12" id="KW-0653">Protein transport</keyword>
<keyword evidence="11 13" id="KW-0472">Membrane</keyword>
<sequence length="126" mass="13942">MDEKPFDTINVIPFVDIMLVLLTIVLTTSSFIASGRIPINLPQASKSADEAKQAKMIEISAKGDIHFEGKAVTPELLKKELQALQKDTSFVIRADKEVALQRFIDVADVLKQLSFAKVAVQTENRT</sequence>
<evidence type="ECO:0000256" key="12">
    <source>
        <dbReference type="RuleBase" id="RU003879"/>
    </source>
</evidence>
<gene>
    <name evidence="14" type="ORF">ACFQPC_01905</name>
</gene>
<dbReference type="Proteomes" id="UP001596542">
    <property type="component" value="Unassembled WGS sequence"/>
</dbReference>
<keyword evidence="6" id="KW-1003">Cell membrane</keyword>